<dbReference type="Proteomes" id="UP000594132">
    <property type="component" value="Segment"/>
</dbReference>
<evidence type="ECO:0000313" key="3">
    <source>
        <dbReference type="Proteomes" id="UP000594132"/>
    </source>
</evidence>
<evidence type="ECO:0000313" key="2">
    <source>
        <dbReference type="EMBL" id="QOR59192.1"/>
    </source>
</evidence>
<keyword evidence="1" id="KW-0812">Transmembrane</keyword>
<feature type="transmembrane region" description="Helical" evidence="1">
    <location>
        <begin position="69"/>
        <end position="93"/>
    </location>
</feature>
<evidence type="ECO:0000256" key="1">
    <source>
        <dbReference type="SAM" id="Phobius"/>
    </source>
</evidence>
<dbReference type="RefSeq" id="YP_010111350.1">
    <property type="nucleotide sequence ID" value="NC_055880.1"/>
</dbReference>
<keyword evidence="1" id="KW-0472">Membrane</keyword>
<dbReference type="EMBL" id="MT774387">
    <property type="protein sequence ID" value="QOR59192.1"/>
    <property type="molecule type" value="Genomic_DNA"/>
</dbReference>
<dbReference type="KEGG" id="vg:65129713"/>
<organism evidence="2 3">
    <name type="scientific">uncultured phage cr111_1</name>
    <dbReference type="NCBI Taxonomy" id="2772071"/>
    <lineage>
        <taxon>Viruses</taxon>
        <taxon>Duplodnaviria</taxon>
        <taxon>Heunggongvirae</taxon>
        <taxon>Uroviricota</taxon>
        <taxon>Caudoviricetes</taxon>
        <taxon>Crassvirales</taxon>
        <taxon>Steigviridae</taxon>
        <taxon>Asinivirinae</taxon>
        <taxon>Lahndsivirus</taxon>
        <taxon>Lahndsivirus rarus</taxon>
    </lineage>
</organism>
<proteinExistence type="predicted"/>
<keyword evidence="3" id="KW-1185">Reference proteome</keyword>
<dbReference type="GeneID" id="65129713"/>
<protein>
    <submittedName>
        <fullName evidence="2">Uncharacterized protein</fullName>
    </submittedName>
</protein>
<feature type="transmembrane region" description="Helical" evidence="1">
    <location>
        <begin position="105"/>
        <end position="129"/>
    </location>
</feature>
<name>A0A7M1RZ45_9CAUD</name>
<sequence>MIGEFLFIGLVAGLLGLFYRNCLKGKDMILNPIYVVLSRWVDNARFCMEWPKEASEEGYNLKWWPVIGWIAYPLGYCIYCSTTWIAIFLYIIYISSWAVLPSWHWVVIGLITAVGISHLIVVSCCRWLLKNHPDWDDEYQREE</sequence>
<keyword evidence="1" id="KW-1133">Transmembrane helix</keyword>
<accession>A0A7M1RZ45</accession>
<reference evidence="2 3" key="1">
    <citation type="submission" date="2020-07" db="EMBL/GenBank/DDBJ databases">
        <title>Taxonomic proposal: Crassvirales, a new order of highly abundant and diverse bacterial viruses.</title>
        <authorList>
            <person name="Shkoporov A.N."/>
            <person name="Stockdale S.R."/>
            <person name="Guerin E."/>
            <person name="Ross R.P."/>
            <person name="Hill C."/>
        </authorList>
    </citation>
    <scope>NUCLEOTIDE SEQUENCE [LARGE SCALE GENOMIC DNA]</scope>
</reference>